<organism evidence="10 11">
    <name type="scientific">Candidatus Desulfatibia vada</name>
    <dbReference type="NCBI Taxonomy" id="2841696"/>
    <lineage>
        <taxon>Bacteria</taxon>
        <taxon>Pseudomonadati</taxon>
        <taxon>Thermodesulfobacteriota</taxon>
        <taxon>Desulfobacteria</taxon>
        <taxon>Desulfobacterales</taxon>
        <taxon>Desulfobacterales incertae sedis</taxon>
        <taxon>Candidatus Desulfatibia</taxon>
    </lineage>
</organism>
<dbReference type="AlphaFoldDB" id="A0A8J6NW43"/>
<dbReference type="Gene3D" id="1.20.1250.20">
    <property type="entry name" value="MFS general substrate transporter like domains"/>
    <property type="match status" value="2"/>
</dbReference>
<evidence type="ECO:0000313" key="10">
    <source>
        <dbReference type="EMBL" id="MBC8434459.1"/>
    </source>
</evidence>
<proteinExistence type="predicted"/>
<keyword evidence="3" id="KW-1003">Cell membrane</keyword>
<keyword evidence="2" id="KW-0813">Transport</keyword>
<sequence>MDKASKHAFKFVIGSQYFLYFGVMGIFLPYFNLYCYHLDFSGFQIGSLSALRSVVMILFALIWSVLADRFQIRKPLYILCSFVSTAIWALFFFSTDFWSMLAITVFYALFYAPIISFLEAFTMDVLGEEKKSYGRLRVWGSLAFVITVVVLGRVIDLYSIDIIIGLIFLGSLIQAAISIKVPGIRIKNYASFTIKAKVLVKRRVIVFLFCAFLMLASHGTYYGFFSIHLEDMGYGKTFIGIAWALATISEILIMIKSDRIFKRFSMENVLVFSFMVAALRWFALFFAKSPAAILLLQLLHAFSYGTFHVASILYIDSLTPAEAKTLGQAVNNAVTYGLGLMVGFFISGLFFESLGSFMLFFISGFIALGGGLLFKGFQLMDARRPELIDTGR</sequence>
<evidence type="ECO:0000256" key="3">
    <source>
        <dbReference type="ARBA" id="ARBA00022475"/>
    </source>
</evidence>
<evidence type="ECO:0000256" key="7">
    <source>
        <dbReference type="ARBA" id="ARBA00023136"/>
    </source>
</evidence>
<feature type="domain" description="Major facilitator superfamily (MFS) profile" evidence="9">
    <location>
        <begin position="203"/>
        <end position="392"/>
    </location>
</feature>
<evidence type="ECO:0000256" key="4">
    <source>
        <dbReference type="ARBA" id="ARBA00022519"/>
    </source>
</evidence>
<dbReference type="PANTHER" id="PTHR23522:SF10">
    <property type="entry name" value="3-PHENYLPROPIONIC ACID TRANSPORTER-RELATED"/>
    <property type="match status" value="1"/>
</dbReference>
<dbReference type="NCBIfam" id="NF037955">
    <property type="entry name" value="mfs"/>
    <property type="match status" value="1"/>
</dbReference>
<dbReference type="InterPro" id="IPR036259">
    <property type="entry name" value="MFS_trans_sf"/>
</dbReference>
<feature type="transmembrane region" description="Helical" evidence="8">
    <location>
        <begin position="204"/>
        <end position="225"/>
    </location>
</feature>
<feature type="transmembrane region" description="Helical" evidence="8">
    <location>
        <begin position="267"/>
        <end position="287"/>
    </location>
</feature>
<feature type="transmembrane region" description="Helical" evidence="8">
    <location>
        <begin position="329"/>
        <end position="351"/>
    </location>
</feature>
<dbReference type="InterPro" id="IPR024989">
    <property type="entry name" value="MFS_assoc_dom"/>
</dbReference>
<dbReference type="Pfam" id="PF12832">
    <property type="entry name" value="MFS_1_like"/>
    <property type="match status" value="1"/>
</dbReference>
<comment type="caution">
    <text evidence="10">The sequence shown here is derived from an EMBL/GenBank/DDBJ whole genome shotgun (WGS) entry which is preliminary data.</text>
</comment>
<gene>
    <name evidence="10" type="ORF">H8D96_21330</name>
</gene>
<dbReference type="GO" id="GO:0005886">
    <property type="term" value="C:plasma membrane"/>
    <property type="evidence" value="ECO:0007669"/>
    <property type="project" value="UniProtKB-SubCell"/>
</dbReference>
<dbReference type="PANTHER" id="PTHR23522">
    <property type="entry name" value="BLL5896 PROTEIN"/>
    <property type="match status" value="1"/>
</dbReference>
<feature type="transmembrane region" description="Helical" evidence="8">
    <location>
        <begin position="357"/>
        <end position="374"/>
    </location>
</feature>
<keyword evidence="6 8" id="KW-1133">Transmembrane helix</keyword>
<feature type="transmembrane region" description="Helical" evidence="8">
    <location>
        <begin position="100"/>
        <end position="126"/>
    </location>
</feature>
<feature type="transmembrane region" description="Helical" evidence="8">
    <location>
        <begin position="12"/>
        <end position="31"/>
    </location>
</feature>
<comment type="subcellular location">
    <subcellularLocation>
        <location evidence="1">Cell inner membrane</location>
        <topology evidence="1">Multi-pass membrane protein</topology>
    </subcellularLocation>
</comment>
<accession>A0A8J6NW43</accession>
<evidence type="ECO:0000256" key="1">
    <source>
        <dbReference type="ARBA" id="ARBA00004429"/>
    </source>
</evidence>
<dbReference type="InterPro" id="IPR020846">
    <property type="entry name" value="MFS_dom"/>
</dbReference>
<feature type="transmembrane region" description="Helical" evidence="8">
    <location>
        <begin position="43"/>
        <end position="64"/>
    </location>
</feature>
<evidence type="ECO:0000256" key="6">
    <source>
        <dbReference type="ARBA" id="ARBA00022989"/>
    </source>
</evidence>
<evidence type="ECO:0000256" key="5">
    <source>
        <dbReference type="ARBA" id="ARBA00022692"/>
    </source>
</evidence>
<feature type="transmembrane region" description="Helical" evidence="8">
    <location>
        <begin position="76"/>
        <end position="94"/>
    </location>
</feature>
<dbReference type="PROSITE" id="PS50850">
    <property type="entry name" value="MFS"/>
    <property type="match status" value="1"/>
</dbReference>
<dbReference type="Proteomes" id="UP000605201">
    <property type="component" value="Unassembled WGS sequence"/>
</dbReference>
<evidence type="ECO:0000256" key="8">
    <source>
        <dbReference type="SAM" id="Phobius"/>
    </source>
</evidence>
<keyword evidence="4" id="KW-0997">Cell inner membrane</keyword>
<dbReference type="GO" id="GO:0030395">
    <property type="term" value="F:lactose binding"/>
    <property type="evidence" value="ECO:0007669"/>
    <property type="project" value="TreeGrafter"/>
</dbReference>
<name>A0A8J6NW43_9BACT</name>
<dbReference type="InterPro" id="IPR026032">
    <property type="entry name" value="HcaT-like"/>
</dbReference>
<protein>
    <submittedName>
        <fullName evidence="10">MFS transporter</fullName>
    </submittedName>
</protein>
<dbReference type="PIRSF" id="PIRSF004925">
    <property type="entry name" value="HcaT"/>
    <property type="match status" value="1"/>
</dbReference>
<evidence type="ECO:0000259" key="9">
    <source>
        <dbReference type="PROSITE" id="PS50850"/>
    </source>
</evidence>
<evidence type="ECO:0000313" key="11">
    <source>
        <dbReference type="Proteomes" id="UP000605201"/>
    </source>
</evidence>
<feature type="transmembrane region" description="Helical" evidence="8">
    <location>
        <begin position="162"/>
        <end position="183"/>
    </location>
</feature>
<keyword evidence="7 8" id="KW-0472">Membrane</keyword>
<evidence type="ECO:0000256" key="2">
    <source>
        <dbReference type="ARBA" id="ARBA00022448"/>
    </source>
</evidence>
<keyword evidence="5 8" id="KW-0812">Transmembrane</keyword>
<dbReference type="SUPFAM" id="SSF103473">
    <property type="entry name" value="MFS general substrate transporter"/>
    <property type="match status" value="1"/>
</dbReference>
<feature type="transmembrane region" description="Helical" evidence="8">
    <location>
        <begin position="138"/>
        <end position="156"/>
    </location>
</feature>
<feature type="transmembrane region" description="Helical" evidence="8">
    <location>
        <begin position="237"/>
        <end position="255"/>
    </location>
</feature>
<reference evidence="10 11" key="1">
    <citation type="submission" date="2020-08" db="EMBL/GenBank/DDBJ databases">
        <title>Bridging the membrane lipid divide: bacteria of the FCB group superphylum have the potential to synthesize archaeal ether lipids.</title>
        <authorList>
            <person name="Villanueva L."/>
            <person name="Von Meijenfeldt F.A.B."/>
            <person name="Westbye A.B."/>
            <person name="Yadav S."/>
            <person name="Hopmans E.C."/>
            <person name="Dutilh B.E."/>
            <person name="Sinninghe Damste J.S."/>
        </authorList>
    </citation>
    <scope>NUCLEOTIDE SEQUENCE [LARGE SCALE GENOMIC DNA]</scope>
    <source>
        <strain evidence="10">NIOZ-UU17</strain>
    </source>
</reference>
<dbReference type="GO" id="GO:0015528">
    <property type="term" value="F:lactose:proton symporter activity"/>
    <property type="evidence" value="ECO:0007669"/>
    <property type="project" value="TreeGrafter"/>
</dbReference>
<feature type="transmembrane region" description="Helical" evidence="8">
    <location>
        <begin position="293"/>
        <end position="317"/>
    </location>
</feature>
<dbReference type="EMBL" id="JACNIG010000447">
    <property type="protein sequence ID" value="MBC8434459.1"/>
    <property type="molecule type" value="Genomic_DNA"/>
</dbReference>